<dbReference type="GO" id="GO:0016020">
    <property type="term" value="C:membrane"/>
    <property type="evidence" value="ECO:0007669"/>
    <property type="project" value="UniProtKB-SubCell"/>
</dbReference>
<dbReference type="InterPro" id="IPR017441">
    <property type="entry name" value="Protein_kinase_ATP_BS"/>
</dbReference>
<dbReference type="EMBL" id="BJWL01000006">
    <property type="protein sequence ID" value="GFY88941.1"/>
    <property type="molecule type" value="Genomic_DNA"/>
</dbReference>
<keyword evidence="13 18" id="KW-0067">ATP-binding</keyword>
<comment type="similarity">
    <text evidence="3">Belongs to the protein kinase superfamily. Ser/Thr protein kinase family.</text>
</comment>
<evidence type="ECO:0000256" key="15">
    <source>
        <dbReference type="ARBA" id="ARBA00023136"/>
    </source>
</evidence>
<keyword evidence="15" id="KW-0472">Membrane</keyword>
<dbReference type="PROSITE" id="PS00107">
    <property type="entry name" value="PROTEIN_KINASE_ATP"/>
    <property type="match status" value="2"/>
</dbReference>
<dbReference type="InterPro" id="IPR039192">
    <property type="entry name" value="STKc_GSK3"/>
</dbReference>
<dbReference type="Pfam" id="PF08263">
    <property type="entry name" value="LRRNT_2"/>
    <property type="match status" value="1"/>
</dbReference>
<evidence type="ECO:0000256" key="10">
    <source>
        <dbReference type="ARBA" id="ARBA00022737"/>
    </source>
</evidence>
<comment type="catalytic activity">
    <reaction evidence="17">
        <text>L-seryl-[protein] + ATP = O-phospho-L-seryl-[protein] + ADP + H(+)</text>
        <dbReference type="Rhea" id="RHEA:17989"/>
        <dbReference type="Rhea" id="RHEA-COMP:9863"/>
        <dbReference type="Rhea" id="RHEA-COMP:11604"/>
        <dbReference type="ChEBI" id="CHEBI:15378"/>
        <dbReference type="ChEBI" id="CHEBI:29999"/>
        <dbReference type="ChEBI" id="CHEBI:30616"/>
        <dbReference type="ChEBI" id="CHEBI:83421"/>
        <dbReference type="ChEBI" id="CHEBI:456216"/>
        <dbReference type="EC" id="2.7.11.1"/>
    </reaction>
</comment>
<evidence type="ECO:0000256" key="4">
    <source>
        <dbReference type="ARBA" id="ARBA00012513"/>
    </source>
</evidence>
<dbReference type="InterPro" id="IPR000719">
    <property type="entry name" value="Prot_kinase_dom"/>
</dbReference>
<evidence type="ECO:0000256" key="9">
    <source>
        <dbReference type="ARBA" id="ARBA00022729"/>
    </source>
</evidence>
<gene>
    <name evidence="20" type="ORF">Acr_06g0008810</name>
</gene>
<dbReference type="PANTHER" id="PTHR24057:SF42">
    <property type="entry name" value="SHAGGY-RELATED PROTEIN KINASE ETA"/>
    <property type="match status" value="1"/>
</dbReference>
<keyword evidence="9" id="KW-0732">Signal</keyword>
<proteinExistence type="inferred from homology"/>
<dbReference type="Gene3D" id="3.80.10.10">
    <property type="entry name" value="Ribonuclease Inhibitor"/>
    <property type="match status" value="1"/>
</dbReference>
<feature type="domain" description="Protein kinase" evidence="19">
    <location>
        <begin position="530"/>
        <end position="713"/>
    </location>
</feature>
<evidence type="ECO:0000256" key="7">
    <source>
        <dbReference type="ARBA" id="ARBA00022679"/>
    </source>
</evidence>
<dbReference type="SUPFAM" id="SSF52058">
    <property type="entry name" value="L domain-like"/>
    <property type="match status" value="1"/>
</dbReference>
<dbReference type="GO" id="GO:0005524">
    <property type="term" value="F:ATP binding"/>
    <property type="evidence" value="ECO:0007669"/>
    <property type="project" value="UniProtKB-UniRule"/>
</dbReference>
<dbReference type="PROSITE" id="PS50011">
    <property type="entry name" value="PROTEIN_KINASE_DOM"/>
    <property type="match status" value="2"/>
</dbReference>
<evidence type="ECO:0000256" key="1">
    <source>
        <dbReference type="ARBA" id="ARBA00004167"/>
    </source>
</evidence>
<keyword evidence="11 18" id="KW-0547">Nucleotide-binding</keyword>
<sequence>MAERVVGTGSFGIVFQAKCLETGETVAIKKVLQDRRYKNRELQLMRTMDHPNVVSLKHCFFSTTSKNELFLNLVMEYVPETMYRVLKHYGNLNQRMPLIYVKLYTYQIFRGLAYLHSVPGVCHRDLKPQNILVDPLSHQVKICDFGSAKMLVKGEANISYICSRFYRAPELIFGATEYTTSIDIWSAGCVLAELLLGQPLFPGENAVDQLVEIIKILGTPTREEVRCMNPNYTDFRFPQIKAHPWHKVFHQRMPPEAIDLASRLLQYSPSLRCTALEACAHPFFDELQESNTRLPNGYPLPPLFNFKQENQPTFNPIVTPNSPMELLSWVLLLLFFWVAVVRSSDSLLSPKSVNCEVAALMSMKNKMRNEHHVLDGWDINSVDPCTWSMVGCSPEGFVIALEMANVGLSGTLSPSVGNLSHLHTMLSQNNQLSGPVPFEIGKLSELETLDLSGNLFTCEIPSSFGFLTHLNYSITGNGFLCSSLSAQDCMGFAKPINGVTCTFVVFHHAARLLGALVQITSSIYIIWYFPMAQNILGQGGFGVAYKGHLPNRIVVAVKRLKDPNFAGEVQFQTEVEMICLALHRNLLRLYGFCMTDNEKLLVYPCMPNGSVADRLRGPCTRRKDWKFSLIGIYSRTCPVLYSINPNLGPKMSEILKVLETISGQPAPMDESQVRNNSCEGRTCSFSRTYSSVHEESSFVIEPIELSGPSILNL</sequence>
<evidence type="ECO:0000256" key="16">
    <source>
        <dbReference type="ARBA" id="ARBA00047899"/>
    </source>
</evidence>
<accession>A0A7J0ER26</accession>
<keyword evidence="5" id="KW-0723">Serine/threonine-protein kinase</keyword>
<evidence type="ECO:0000256" key="2">
    <source>
        <dbReference type="ARBA" id="ARBA00005527"/>
    </source>
</evidence>
<keyword evidence="21" id="KW-1185">Reference proteome</keyword>
<keyword evidence="10" id="KW-0677">Repeat</keyword>
<comment type="caution">
    <text evidence="20">The sequence shown here is derived from an EMBL/GenBank/DDBJ whole genome shotgun (WGS) entry which is preliminary data.</text>
</comment>
<dbReference type="InterPro" id="IPR001245">
    <property type="entry name" value="Ser-Thr/Tyr_kinase_cat_dom"/>
</dbReference>
<dbReference type="Gene3D" id="3.30.200.20">
    <property type="entry name" value="Phosphorylase Kinase, domain 1"/>
    <property type="match status" value="2"/>
</dbReference>
<evidence type="ECO:0000256" key="14">
    <source>
        <dbReference type="ARBA" id="ARBA00022989"/>
    </source>
</evidence>
<keyword evidence="6" id="KW-0433">Leucine-rich repeat</keyword>
<keyword evidence="8" id="KW-0812">Transmembrane</keyword>
<dbReference type="FunFam" id="3.30.200.20:FF:000009">
    <property type="entry name" value="Glycogen synthase kinase-3 beta"/>
    <property type="match status" value="1"/>
</dbReference>
<dbReference type="CDD" id="cd14137">
    <property type="entry name" value="STKc_GSK3"/>
    <property type="match status" value="1"/>
</dbReference>
<dbReference type="AlphaFoldDB" id="A0A7J0ER26"/>
<dbReference type="Gene3D" id="1.10.510.10">
    <property type="entry name" value="Transferase(Phosphotransferase) domain 1"/>
    <property type="match status" value="1"/>
</dbReference>
<dbReference type="OrthoDB" id="4062651at2759"/>
<dbReference type="Pfam" id="PF00069">
    <property type="entry name" value="Pkinase"/>
    <property type="match status" value="1"/>
</dbReference>
<dbReference type="InterPro" id="IPR013210">
    <property type="entry name" value="LRR_N_plant-typ"/>
</dbReference>
<evidence type="ECO:0000256" key="11">
    <source>
        <dbReference type="ARBA" id="ARBA00022741"/>
    </source>
</evidence>
<evidence type="ECO:0000259" key="19">
    <source>
        <dbReference type="PROSITE" id="PS50011"/>
    </source>
</evidence>
<dbReference type="GO" id="GO:0005634">
    <property type="term" value="C:nucleus"/>
    <property type="evidence" value="ECO:0007669"/>
    <property type="project" value="TreeGrafter"/>
</dbReference>
<feature type="binding site" evidence="18">
    <location>
        <position position="558"/>
    </location>
    <ligand>
        <name>ATP</name>
        <dbReference type="ChEBI" id="CHEBI:30616"/>
    </ligand>
</feature>
<organism evidence="20 21">
    <name type="scientific">Actinidia rufa</name>
    <dbReference type="NCBI Taxonomy" id="165716"/>
    <lineage>
        <taxon>Eukaryota</taxon>
        <taxon>Viridiplantae</taxon>
        <taxon>Streptophyta</taxon>
        <taxon>Embryophyta</taxon>
        <taxon>Tracheophyta</taxon>
        <taxon>Spermatophyta</taxon>
        <taxon>Magnoliopsida</taxon>
        <taxon>eudicotyledons</taxon>
        <taxon>Gunneridae</taxon>
        <taxon>Pentapetalae</taxon>
        <taxon>asterids</taxon>
        <taxon>Ericales</taxon>
        <taxon>Actinidiaceae</taxon>
        <taxon>Actinidia</taxon>
    </lineage>
</organism>
<evidence type="ECO:0000256" key="12">
    <source>
        <dbReference type="ARBA" id="ARBA00022777"/>
    </source>
</evidence>
<keyword evidence="12 20" id="KW-0418">Kinase</keyword>
<dbReference type="InterPro" id="IPR050591">
    <property type="entry name" value="GSK-3"/>
</dbReference>
<dbReference type="Pfam" id="PF07714">
    <property type="entry name" value="PK_Tyr_Ser-Thr"/>
    <property type="match status" value="1"/>
</dbReference>
<evidence type="ECO:0000256" key="3">
    <source>
        <dbReference type="ARBA" id="ARBA00008684"/>
    </source>
</evidence>
<keyword evidence="14" id="KW-1133">Transmembrane helix</keyword>
<evidence type="ECO:0000256" key="17">
    <source>
        <dbReference type="ARBA" id="ARBA00048679"/>
    </source>
</evidence>
<dbReference type="GO" id="GO:0009742">
    <property type="term" value="P:brassinosteroid mediated signaling pathway"/>
    <property type="evidence" value="ECO:0007669"/>
    <property type="project" value="TreeGrafter"/>
</dbReference>
<dbReference type="FunFam" id="3.80.10.10:FF:000129">
    <property type="entry name" value="Leucine-rich repeat receptor-like kinase"/>
    <property type="match status" value="1"/>
</dbReference>
<dbReference type="InterPro" id="IPR011009">
    <property type="entry name" value="Kinase-like_dom_sf"/>
</dbReference>
<dbReference type="GO" id="GO:0005737">
    <property type="term" value="C:cytoplasm"/>
    <property type="evidence" value="ECO:0007669"/>
    <property type="project" value="TreeGrafter"/>
</dbReference>
<evidence type="ECO:0000256" key="6">
    <source>
        <dbReference type="ARBA" id="ARBA00022614"/>
    </source>
</evidence>
<dbReference type="Proteomes" id="UP000585474">
    <property type="component" value="Unassembled WGS sequence"/>
</dbReference>
<comment type="similarity">
    <text evidence="2">Belongs to the protein kinase superfamily. CMGC Ser/Thr protein kinase family. GSK-3 subfamily.</text>
</comment>
<evidence type="ECO:0000256" key="18">
    <source>
        <dbReference type="PROSITE-ProRule" id="PRU10141"/>
    </source>
</evidence>
<dbReference type="FunFam" id="1.10.510.10:FF:000082">
    <property type="entry name" value="Shaggy-related protein kinase kappa"/>
    <property type="match status" value="1"/>
</dbReference>
<dbReference type="PANTHER" id="PTHR24057">
    <property type="entry name" value="GLYCOGEN SYNTHASE KINASE-3 ALPHA"/>
    <property type="match status" value="1"/>
</dbReference>
<keyword evidence="7" id="KW-0808">Transferase</keyword>
<dbReference type="SMART" id="SM00220">
    <property type="entry name" value="S_TKc"/>
    <property type="match status" value="1"/>
</dbReference>
<protein>
    <recommendedName>
        <fullName evidence="4">non-specific serine/threonine protein kinase</fullName>
        <ecNumber evidence="4">2.7.11.1</ecNumber>
    </recommendedName>
</protein>
<dbReference type="PROSITE" id="PS00108">
    <property type="entry name" value="PROTEIN_KINASE_ST"/>
    <property type="match status" value="1"/>
</dbReference>
<dbReference type="GO" id="GO:0004674">
    <property type="term" value="F:protein serine/threonine kinase activity"/>
    <property type="evidence" value="ECO:0007669"/>
    <property type="project" value="UniProtKB-KW"/>
</dbReference>
<dbReference type="EC" id="2.7.11.1" evidence="4"/>
<dbReference type="FunFam" id="3.30.200.20:FF:000015">
    <property type="entry name" value="Somatic embryogenesis receptor kinase 1"/>
    <property type="match status" value="1"/>
</dbReference>
<evidence type="ECO:0000256" key="13">
    <source>
        <dbReference type="ARBA" id="ARBA00022840"/>
    </source>
</evidence>
<evidence type="ECO:0000256" key="8">
    <source>
        <dbReference type="ARBA" id="ARBA00022692"/>
    </source>
</evidence>
<evidence type="ECO:0000256" key="5">
    <source>
        <dbReference type="ARBA" id="ARBA00022527"/>
    </source>
</evidence>
<evidence type="ECO:0000313" key="21">
    <source>
        <dbReference type="Proteomes" id="UP000585474"/>
    </source>
</evidence>
<dbReference type="GO" id="GO:0030154">
    <property type="term" value="P:cell differentiation"/>
    <property type="evidence" value="ECO:0007669"/>
    <property type="project" value="TreeGrafter"/>
</dbReference>
<reference evidence="20 21" key="1">
    <citation type="submission" date="2019-07" db="EMBL/GenBank/DDBJ databases">
        <title>De Novo Assembly of kiwifruit Actinidia rufa.</title>
        <authorList>
            <person name="Sugita-Konishi S."/>
            <person name="Sato K."/>
            <person name="Mori E."/>
            <person name="Abe Y."/>
            <person name="Kisaki G."/>
            <person name="Hamano K."/>
            <person name="Suezawa K."/>
            <person name="Otani M."/>
            <person name="Fukuda T."/>
            <person name="Manabe T."/>
            <person name="Gomi K."/>
            <person name="Tabuchi M."/>
            <person name="Akimitsu K."/>
            <person name="Kataoka I."/>
        </authorList>
    </citation>
    <scope>NUCLEOTIDE SEQUENCE [LARGE SCALE GENOMIC DNA]</scope>
    <source>
        <strain evidence="21">cv. Fuchu</strain>
    </source>
</reference>
<dbReference type="SUPFAM" id="SSF56112">
    <property type="entry name" value="Protein kinase-like (PK-like)"/>
    <property type="match status" value="2"/>
</dbReference>
<feature type="binding site" evidence="18">
    <location>
        <position position="30"/>
    </location>
    <ligand>
        <name>ATP</name>
        <dbReference type="ChEBI" id="CHEBI:30616"/>
    </ligand>
</feature>
<comment type="subcellular location">
    <subcellularLocation>
        <location evidence="1">Membrane</location>
        <topology evidence="1">Single-pass membrane protein</topology>
    </subcellularLocation>
</comment>
<evidence type="ECO:0000313" key="20">
    <source>
        <dbReference type="EMBL" id="GFY88941.1"/>
    </source>
</evidence>
<dbReference type="InterPro" id="IPR008271">
    <property type="entry name" value="Ser/Thr_kinase_AS"/>
</dbReference>
<dbReference type="InterPro" id="IPR032675">
    <property type="entry name" value="LRR_dom_sf"/>
</dbReference>
<comment type="catalytic activity">
    <reaction evidence="16">
        <text>L-threonyl-[protein] + ATP = O-phospho-L-threonyl-[protein] + ADP + H(+)</text>
        <dbReference type="Rhea" id="RHEA:46608"/>
        <dbReference type="Rhea" id="RHEA-COMP:11060"/>
        <dbReference type="Rhea" id="RHEA-COMP:11605"/>
        <dbReference type="ChEBI" id="CHEBI:15378"/>
        <dbReference type="ChEBI" id="CHEBI:30013"/>
        <dbReference type="ChEBI" id="CHEBI:30616"/>
        <dbReference type="ChEBI" id="CHEBI:61977"/>
        <dbReference type="ChEBI" id="CHEBI:456216"/>
        <dbReference type="EC" id="2.7.11.1"/>
    </reaction>
</comment>
<name>A0A7J0ER26_9ERIC</name>
<feature type="domain" description="Protein kinase" evidence="19">
    <location>
        <begin position="1"/>
        <end position="284"/>
    </location>
</feature>